<dbReference type="InterPro" id="IPR006551">
    <property type="entry name" value="Polynucleotide_phosphatase"/>
</dbReference>
<dbReference type="GO" id="GO:0046403">
    <property type="term" value="F:polynucleotide 3'-phosphatase activity"/>
    <property type="evidence" value="ECO:0007669"/>
    <property type="project" value="TreeGrafter"/>
</dbReference>
<dbReference type="WBParaSite" id="Gr19_v10_g512.t1">
    <property type="protein sequence ID" value="Gr19_v10_g512.t1"/>
    <property type="gene ID" value="Gr19_v10_g512"/>
</dbReference>
<dbReference type="Pfam" id="PF13671">
    <property type="entry name" value="AAA_33"/>
    <property type="match status" value="1"/>
</dbReference>
<dbReference type="AlphaFoldDB" id="A0A914HZ34"/>
<dbReference type="Gene3D" id="3.40.50.300">
    <property type="entry name" value="P-loop containing nucleotide triphosphate hydrolases"/>
    <property type="match status" value="1"/>
</dbReference>
<sequence>MSKRKNDCDDQEGKPEPKLASIFANASQRLRGVWKVVPDQLFIYTVDGIEHQQKIAAFDLDGTLIKTKSGNTFARSGDDWQFWSSKVVGALRKNSAKASLASERCRGGGIISRQKKGLVDAGQFKRKVQNIVNAIGVPLQVFVSVGTANYRKPYVGMWNRMENEENGAIWVDREGSFYVGDAAGRLKTQNRPKNDHSCADRLFALNLSLNFQTPEQFFAKISAEEPFRLPEFNASQLLREHSHQFNPKDFKMSGTVHPELVVLVGSPASGKSTFARRFKNEYVILSQDELGTRKKCLDQARESLRKGKSVIIDNTNRDAATRKDFCDLAASFRLPCRCLLFACSPAHALHNNTFRQVIAGGEADRSHDKVNEMVLRTFFSAYQKPTETEGFSEIIQVNFVPEFEREEHRQIYAMYLSEK</sequence>
<dbReference type="PANTHER" id="PTHR12083:SF9">
    <property type="entry name" value="BIFUNCTIONAL POLYNUCLEOTIDE PHOSPHATASE_KINASE"/>
    <property type="match status" value="1"/>
</dbReference>
<dbReference type="NCBIfam" id="TIGR01664">
    <property type="entry name" value="DNA-3'-Pase"/>
    <property type="match status" value="1"/>
</dbReference>
<organism evidence="1 2">
    <name type="scientific">Globodera rostochiensis</name>
    <name type="common">Golden nematode worm</name>
    <name type="synonym">Heterodera rostochiensis</name>
    <dbReference type="NCBI Taxonomy" id="31243"/>
    <lineage>
        <taxon>Eukaryota</taxon>
        <taxon>Metazoa</taxon>
        <taxon>Ecdysozoa</taxon>
        <taxon>Nematoda</taxon>
        <taxon>Chromadorea</taxon>
        <taxon>Rhabditida</taxon>
        <taxon>Tylenchina</taxon>
        <taxon>Tylenchomorpha</taxon>
        <taxon>Tylenchoidea</taxon>
        <taxon>Heteroderidae</taxon>
        <taxon>Heteroderinae</taxon>
        <taxon>Globodera</taxon>
    </lineage>
</organism>
<dbReference type="SUPFAM" id="SSF56784">
    <property type="entry name" value="HAD-like"/>
    <property type="match status" value="1"/>
</dbReference>
<dbReference type="NCBIfam" id="TIGR01662">
    <property type="entry name" value="HAD-SF-IIIA"/>
    <property type="match status" value="1"/>
</dbReference>
<protein>
    <submittedName>
        <fullName evidence="2">Bifunctional polynucleotide phosphatase/kinase</fullName>
    </submittedName>
</protein>
<accession>A0A914HZ34</accession>
<evidence type="ECO:0000313" key="2">
    <source>
        <dbReference type="WBParaSite" id="Gr19_v10_g512.t1"/>
    </source>
</evidence>
<dbReference type="CDD" id="cd02019">
    <property type="entry name" value="NK"/>
    <property type="match status" value="1"/>
</dbReference>
<dbReference type="InterPro" id="IPR006549">
    <property type="entry name" value="HAD-SF_hydro_IIIA"/>
</dbReference>
<dbReference type="InterPro" id="IPR036412">
    <property type="entry name" value="HAD-like_sf"/>
</dbReference>
<proteinExistence type="predicted"/>
<evidence type="ECO:0000313" key="1">
    <source>
        <dbReference type="Proteomes" id="UP000887572"/>
    </source>
</evidence>
<reference evidence="2" key="1">
    <citation type="submission" date="2022-11" db="UniProtKB">
        <authorList>
            <consortium name="WormBaseParasite"/>
        </authorList>
    </citation>
    <scope>IDENTIFICATION</scope>
</reference>
<dbReference type="InterPro" id="IPR027417">
    <property type="entry name" value="P-loop_NTPase"/>
</dbReference>
<dbReference type="Gene3D" id="3.40.50.1000">
    <property type="entry name" value="HAD superfamily/HAD-like"/>
    <property type="match status" value="1"/>
</dbReference>
<dbReference type="PANTHER" id="PTHR12083">
    <property type="entry name" value="BIFUNCTIONAL POLYNUCLEOTIDE PHOSPHATASE/KINASE"/>
    <property type="match status" value="1"/>
</dbReference>
<dbReference type="Proteomes" id="UP000887572">
    <property type="component" value="Unplaced"/>
</dbReference>
<dbReference type="SUPFAM" id="SSF52540">
    <property type="entry name" value="P-loop containing nucleoside triphosphate hydrolases"/>
    <property type="match status" value="1"/>
</dbReference>
<dbReference type="InterPro" id="IPR023214">
    <property type="entry name" value="HAD_sf"/>
</dbReference>
<dbReference type="GO" id="GO:0003690">
    <property type="term" value="F:double-stranded DNA binding"/>
    <property type="evidence" value="ECO:0007669"/>
    <property type="project" value="TreeGrafter"/>
</dbReference>
<dbReference type="InterPro" id="IPR013954">
    <property type="entry name" value="PNK3P"/>
</dbReference>
<dbReference type="Pfam" id="PF08645">
    <property type="entry name" value="PNK3P"/>
    <property type="match status" value="1"/>
</dbReference>
<name>A0A914HZ34_GLORO</name>
<dbReference type="GO" id="GO:0046404">
    <property type="term" value="F:ATP-dependent polydeoxyribonucleotide 5'-hydroxyl-kinase activity"/>
    <property type="evidence" value="ECO:0007669"/>
    <property type="project" value="TreeGrafter"/>
</dbReference>
<dbReference type="GO" id="GO:0006281">
    <property type="term" value="P:DNA repair"/>
    <property type="evidence" value="ECO:0007669"/>
    <property type="project" value="TreeGrafter"/>
</dbReference>
<keyword evidence="1" id="KW-1185">Reference proteome</keyword>
<dbReference type="FunFam" id="3.40.50.300:FF:000737">
    <property type="entry name" value="Bifunctional polynucleotide phosphatase/kinase"/>
    <property type="match status" value="1"/>
</dbReference>